<evidence type="ECO:0000256" key="1">
    <source>
        <dbReference type="SAM" id="Phobius"/>
    </source>
</evidence>
<feature type="transmembrane region" description="Helical" evidence="1">
    <location>
        <begin position="112"/>
        <end position="129"/>
    </location>
</feature>
<dbReference type="EMBL" id="BRXY01000069">
    <property type="protein sequence ID" value="GMH61091.1"/>
    <property type="molecule type" value="Genomic_DNA"/>
</dbReference>
<comment type="caution">
    <text evidence="2">The sequence shown here is derived from an EMBL/GenBank/DDBJ whole genome shotgun (WGS) entry which is preliminary data.</text>
</comment>
<keyword evidence="1" id="KW-0812">Transmembrane</keyword>
<keyword evidence="1" id="KW-1133">Transmembrane helix</keyword>
<reference evidence="3" key="1">
    <citation type="journal article" date="2023" name="Commun. Biol.">
        <title>Genome analysis of Parmales, the sister group of diatoms, reveals the evolutionary specialization of diatoms from phago-mixotrophs to photoautotrophs.</title>
        <authorList>
            <person name="Ban H."/>
            <person name="Sato S."/>
            <person name="Yoshikawa S."/>
            <person name="Yamada K."/>
            <person name="Nakamura Y."/>
            <person name="Ichinomiya M."/>
            <person name="Sato N."/>
            <person name="Blanc-Mathieu R."/>
            <person name="Endo H."/>
            <person name="Kuwata A."/>
            <person name="Ogata H."/>
        </authorList>
    </citation>
    <scope>NUCLEOTIDE SEQUENCE [LARGE SCALE GENOMIC DNA]</scope>
    <source>
        <strain evidence="3">NIES 3701</strain>
    </source>
</reference>
<proteinExistence type="predicted"/>
<organism evidence="2 3">
    <name type="scientific">Triparma strigata</name>
    <dbReference type="NCBI Taxonomy" id="1606541"/>
    <lineage>
        <taxon>Eukaryota</taxon>
        <taxon>Sar</taxon>
        <taxon>Stramenopiles</taxon>
        <taxon>Ochrophyta</taxon>
        <taxon>Bolidophyceae</taxon>
        <taxon>Parmales</taxon>
        <taxon>Triparmaceae</taxon>
        <taxon>Triparma</taxon>
    </lineage>
</organism>
<protein>
    <submittedName>
        <fullName evidence="2">Uncharacterized protein</fullName>
    </submittedName>
</protein>
<name>A0A9W7A036_9STRA</name>
<gene>
    <name evidence="2" type="ORF">TrST_g380</name>
</gene>
<evidence type="ECO:0000313" key="3">
    <source>
        <dbReference type="Proteomes" id="UP001165085"/>
    </source>
</evidence>
<feature type="transmembrane region" description="Helical" evidence="1">
    <location>
        <begin position="49"/>
        <end position="67"/>
    </location>
</feature>
<keyword evidence="3" id="KW-1185">Reference proteome</keyword>
<evidence type="ECO:0000313" key="2">
    <source>
        <dbReference type="EMBL" id="GMH61091.1"/>
    </source>
</evidence>
<dbReference type="AlphaFoldDB" id="A0A9W7A036"/>
<sequence>MISELALFWNGAICSTYGYLFLANPSFLIDNYYSMSIEVTPVLQSICRYYGATLLTLAFLFLHYIPFKEKQGPGLRLGMMLSMAYMCVAGYRVVMEKDTATAGALAAANKTMILQGVTLAVSFFGFKAAPKPDKKKKK</sequence>
<feature type="transmembrane region" description="Helical" evidence="1">
    <location>
        <begin position="7"/>
        <end position="29"/>
    </location>
</feature>
<accession>A0A9W7A036</accession>
<dbReference type="Proteomes" id="UP001165085">
    <property type="component" value="Unassembled WGS sequence"/>
</dbReference>
<dbReference type="OrthoDB" id="10403083at2759"/>
<keyword evidence="1" id="KW-0472">Membrane</keyword>
<feature type="transmembrane region" description="Helical" evidence="1">
    <location>
        <begin position="74"/>
        <end position="92"/>
    </location>
</feature>